<proteinExistence type="predicted"/>
<dbReference type="AlphaFoldDB" id="A0AAV4F788"/>
<comment type="caution">
    <text evidence="1">The sequence shown here is derived from an EMBL/GenBank/DDBJ whole genome shotgun (WGS) entry which is preliminary data.</text>
</comment>
<sequence length="143" mass="16558">MNGRRGNLRNSNKIMEMGQKYSCRHPTLDSERRAGRNSDRTRAAIPKRCVVIRMTMLMGNMMLTKVMMAVVIMIMLMRNMMLTKVIIIVLIMMFYIDEYNDANDDIGDDVHVHSDHAVDDSNNDYDDNDDDDHHVVTECVKKC</sequence>
<gene>
    <name evidence="1" type="ORF">ElyMa_002035100</name>
</gene>
<reference evidence="1 2" key="1">
    <citation type="journal article" date="2021" name="Elife">
        <title>Chloroplast acquisition without the gene transfer in kleptoplastic sea slugs, Plakobranchus ocellatus.</title>
        <authorList>
            <person name="Maeda T."/>
            <person name="Takahashi S."/>
            <person name="Yoshida T."/>
            <person name="Shimamura S."/>
            <person name="Takaki Y."/>
            <person name="Nagai Y."/>
            <person name="Toyoda A."/>
            <person name="Suzuki Y."/>
            <person name="Arimoto A."/>
            <person name="Ishii H."/>
            <person name="Satoh N."/>
            <person name="Nishiyama T."/>
            <person name="Hasebe M."/>
            <person name="Maruyama T."/>
            <person name="Minagawa J."/>
            <person name="Obokata J."/>
            <person name="Shigenobu S."/>
        </authorList>
    </citation>
    <scope>NUCLEOTIDE SEQUENCE [LARGE SCALE GENOMIC DNA]</scope>
</reference>
<protein>
    <submittedName>
        <fullName evidence="1">Uncharacterized protein</fullName>
    </submittedName>
</protein>
<keyword evidence="2" id="KW-1185">Reference proteome</keyword>
<accession>A0AAV4F788</accession>
<evidence type="ECO:0000313" key="1">
    <source>
        <dbReference type="EMBL" id="GFR68944.1"/>
    </source>
</evidence>
<name>A0AAV4F788_9GAST</name>
<dbReference type="EMBL" id="BMAT01004144">
    <property type="protein sequence ID" value="GFR68944.1"/>
    <property type="molecule type" value="Genomic_DNA"/>
</dbReference>
<dbReference type="Proteomes" id="UP000762676">
    <property type="component" value="Unassembled WGS sequence"/>
</dbReference>
<evidence type="ECO:0000313" key="2">
    <source>
        <dbReference type="Proteomes" id="UP000762676"/>
    </source>
</evidence>
<organism evidence="1 2">
    <name type="scientific">Elysia marginata</name>
    <dbReference type="NCBI Taxonomy" id="1093978"/>
    <lineage>
        <taxon>Eukaryota</taxon>
        <taxon>Metazoa</taxon>
        <taxon>Spiralia</taxon>
        <taxon>Lophotrochozoa</taxon>
        <taxon>Mollusca</taxon>
        <taxon>Gastropoda</taxon>
        <taxon>Heterobranchia</taxon>
        <taxon>Euthyneura</taxon>
        <taxon>Panpulmonata</taxon>
        <taxon>Sacoglossa</taxon>
        <taxon>Placobranchoidea</taxon>
        <taxon>Plakobranchidae</taxon>
        <taxon>Elysia</taxon>
    </lineage>
</organism>